<dbReference type="EMBL" id="FZMO01000556">
    <property type="protein sequence ID" value="SNQ51964.1"/>
    <property type="molecule type" value="Genomic_DNA"/>
</dbReference>
<feature type="region of interest" description="Disordered" evidence="1">
    <location>
        <begin position="58"/>
        <end position="92"/>
    </location>
</feature>
<dbReference type="AlphaFoldDB" id="A0A2I2L219"/>
<evidence type="ECO:0000313" key="2">
    <source>
        <dbReference type="EMBL" id="SNQ51964.1"/>
    </source>
</evidence>
<organism evidence="2 3">
    <name type="scientific">Frankia canadensis</name>
    <dbReference type="NCBI Taxonomy" id="1836972"/>
    <lineage>
        <taxon>Bacteria</taxon>
        <taxon>Bacillati</taxon>
        <taxon>Actinomycetota</taxon>
        <taxon>Actinomycetes</taxon>
        <taxon>Frankiales</taxon>
        <taxon>Frankiaceae</taxon>
        <taxon>Frankia</taxon>
    </lineage>
</organism>
<reference evidence="2 3" key="1">
    <citation type="submission" date="2017-06" db="EMBL/GenBank/DDBJ databases">
        <authorList>
            <person name="Kim H.J."/>
            <person name="Triplett B.A."/>
        </authorList>
    </citation>
    <scope>NUCLEOTIDE SEQUENCE [LARGE SCALE GENOMIC DNA]</scope>
    <source>
        <strain evidence="2">FRACA_ARgP5</strain>
    </source>
</reference>
<protein>
    <submittedName>
        <fullName evidence="2">Uncharacterized protein</fullName>
    </submittedName>
</protein>
<evidence type="ECO:0000256" key="1">
    <source>
        <dbReference type="SAM" id="MobiDB-lite"/>
    </source>
</evidence>
<sequence length="92" mass="10471">MARHGLPIKSSYDRCLPHSIPSNHHGGAIYMIVADVARIFLSPPRLRQSGDALSFSQQLADWGRSARERRAPSPRIPRPSRWPRPARRRPPE</sequence>
<gene>
    <name evidence="2" type="ORF">FRACA_880015</name>
</gene>
<accession>A0A2I2L219</accession>
<name>A0A2I2L219_9ACTN</name>
<evidence type="ECO:0000313" key="3">
    <source>
        <dbReference type="Proteomes" id="UP000234331"/>
    </source>
</evidence>
<dbReference type="Proteomes" id="UP000234331">
    <property type="component" value="Unassembled WGS sequence"/>
</dbReference>
<keyword evidence="3" id="KW-1185">Reference proteome</keyword>
<proteinExistence type="predicted"/>